<feature type="region of interest" description="Disordered" evidence="1">
    <location>
        <begin position="539"/>
        <end position="588"/>
    </location>
</feature>
<feature type="region of interest" description="Disordered" evidence="1">
    <location>
        <begin position="828"/>
        <end position="855"/>
    </location>
</feature>
<organism evidence="2 3">
    <name type="scientific">Adineta steineri</name>
    <dbReference type="NCBI Taxonomy" id="433720"/>
    <lineage>
        <taxon>Eukaryota</taxon>
        <taxon>Metazoa</taxon>
        <taxon>Spiralia</taxon>
        <taxon>Gnathifera</taxon>
        <taxon>Rotifera</taxon>
        <taxon>Eurotatoria</taxon>
        <taxon>Bdelloidea</taxon>
        <taxon>Adinetida</taxon>
        <taxon>Adinetidae</taxon>
        <taxon>Adineta</taxon>
    </lineage>
</organism>
<protein>
    <submittedName>
        <fullName evidence="2">Uncharacterized protein</fullName>
    </submittedName>
</protein>
<dbReference type="EMBL" id="CAJOAZ010002970">
    <property type="protein sequence ID" value="CAF3974843.1"/>
    <property type="molecule type" value="Genomic_DNA"/>
</dbReference>
<accession>A0A819M7G6</accession>
<dbReference type="AlphaFoldDB" id="A0A819M7G6"/>
<proteinExistence type="predicted"/>
<feature type="region of interest" description="Disordered" evidence="1">
    <location>
        <begin position="780"/>
        <end position="799"/>
    </location>
</feature>
<feature type="region of interest" description="Disordered" evidence="1">
    <location>
        <begin position="118"/>
        <end position="169"/>
    </location>
</feature>
<feature type="compositionally biased region" description="Low complexity" evidence="1">
    <location>
        <begin position="730"/>
        <end position="742"/>
    </location>
</feature>
<feature type="compositionally biased region" description="Basic and acidic residues" evidence="1">
    <location>
        <begin position="557"/>
        <end position="566"/>
    </location>
</feature>
<feature type="non-terminal residue" evidence="2">
    <location>
        <position position="1115"/>
    </location>
</feature>
<evidence type="ECO:0000313" key="3">
    <source>
        <dbReference type="Proteomes" id="UP000663844"/>
    </source>
</evidence>
<feature type="compositionally biased region" description="Polar residues" evidence="1">
    <location>
        <begin position="539"/>
        <end position="556"/>
    </location>
</feature>
<evidence type="ECO:0000313" key="2">
    <source>
        <dbReference type="EMBL" id="CAF3974843.1"/>
    </source>
</evidence>
<dbReference type="Proteomes" id="UP000663844">
    <property type="component" value="Unassembled WGS sequence"/>
</dbReference>
<feature type="compositionally biased region" description="Polar residues" evidence="1">
    <location>
        <begin position="118"/>
        <end position="157"/>
    </location>
</feature>
<gene>
    <name evidence="2" type="ORF">OXD698_LOCUS28038</name>
</gene>
<reference evidence="2" key="1">
    <citation type="submission" date="2021-02" db="EMBL/GenBank/DDBJ databases">
        <authorList>
            <person name="Nowell W R."/>
        </authorList>
    </citation>
    <scope>NUCLEOTIDE SEQUENCE</scope>
</reference>
<feature type="compositionally biased region" description="Low complexity" evidence="1">
    <location>
        <begin position="761"/>
        <end position="770"/>
    </location>
</feature>
<feature type="compositionally biased region" description="Polar residues" evidence="1">
    <location>
        <begin position="573"/>
        <end position="585"/>
    </location>
</feature>
<feature type="region of interest" description="Disordered" evidence="1">
    <location>
        <begin position="638"/>
        <end position="775"/>
    </location>
</feature>
<evidence type="ECO:0000256" key="1">
    <source>
        <dbReference type="SAM" id="MobiDB-lite"/>
    </source>
</evidence>
<name>A0A819M7G6_9BILA</name>
<sequence>MGHFTKAVNSSQLKQKRICTVHNCDEEVEMDDLCSQHFQQVNQQLASSYIPVDDVKLSKKDDSNFKEKEALNQKAIHNYQSEKQELSKKTNATFGSNQETLLTSHDNISSIDKTKILSSSESDFPSMSRTKRITSTASSNSSTQKVKISETLSNDISSPDRAKTPQFPYNDTLSAKRMKTSDSISSTASSIDKTNSSTSFITVTPSDKPSGTFMTNSSKTNDTKNSNTCNYYTSSPFACCCTSQATYKCPHCSLSFCLKHAVQHQEDLKEKVRALLSKAQDLFNNIQKLNIVDNTNSYVEFLNKWATTMHEQIDQAYNELLVTLNTFNKKVEGKQDEWKAYLANQLEVNVGCVLVDELQKDESDGVQVANARSEYLRVQKLFHSLNNQQLITFTYDPDNQMILNRPFIAYSDIAVNGLNLMKNSHEINNSEQGQTQFDISDDTIDENSSLYNQTTDEIINELNHTRIPTGTTAAINQSDVPVTSTNTEVTHENEITFVEPIETITVNTSLNAVSLTTQSPFDGNQFNITTPATETIMTKTKENSSLAPTNRAISTKQNRDKEKYSDITDTEADTSSNESDASTFVSVKKPASKRTDTNTFDTLKAMNAIKNHHNINVELTDTYDTEDHRDAIALTSSAAKMKNQSKAGRPSRRSSLTKIQADVVVAPKKSTTTKSYTDVAATSKKSTTTKTHVDVAARSKSSTPPKTTSNVGRPSKKSSSAKTRTDVAATSKRSTPPKTTSKVGRPSKRSSTAKTYADVPATSKKSTATKTHVDIAVAPKKSTTTKTHVDVPVTPNNSTTTKIISKTRALPTEIHETKTATNATVTPFESPMMTTDSETGSQPTKSTMSQSDPNIVVPSTETTAIQTSSDFTNLPAESHEMEADTNAAVTSIESPMMTSSAIILSSPTRPPVSQSEPNLVVSSTEIIAIETSSNLTNLPTESDQIETYTDTTTSSIESPVMTIDPATENSPTSPTVSESQPNIVVPLTEIIEIQTSSNVTNLPTESDEMETDTNVTATAIELPITTSSPVILSPPTKSIVSQSQSNIVVLSTAPTAIQATSNLTNLPTESDEMETHTSAAVISAEFPVTTINPVTTSSPTKLTMNQSDANTGVSS</sequence>
<comment type="caution">
    <text evidence="2">The sequence shown here is derived from an EMBL/GenBank/DDBJ whole genome shotgun (WGS) entry which is preliminary data.</text>
</comment>
<feature type="compositionally biased region" description="Low complexity" evidence="1">
    <location>
        <begin position="699"/>
        <end position="709"/>
    </location>
</feature>
<feature type="region of interest" description="Disordered" evidence="1">
    <location>
        <begin position="1092"/>
        <end position="1115"/>
    </location>
</feature>